<evidence type="ECO:0000256" key="4">
    <source>
        <dbReference type="ARBA" id="ARBA00009503"/>
    </source>
</evidence>
<sequence>MSTEQSQSLSSSTQAAQTGDPDTQSVTDDIVLPARASDAPVKPDTLALGPRFRLDARRVHVMGILNVTPDSFSDGGKFVARDAALRHAEQLIADGVDILDIGGESTRPGAEALPEDAELERVLPIVEALRDCGVPLSIDTYKPGVMRAVLAAGADMINDIWGFQQPGAVEAVRDSEAALCIMHMLHDPKTMQDAPIYTDVVTEVAAFLDGRVDAMLAAGVAPTRLYLDPGFGFGKNLAHNLALLKHLRVLSRDGLPLLVGMSRKRMLGEITGRQTPQERRVASVAAAICAAQRGAAIVRVHDVAETVDALKVWQAVRDAE</sequence>
<reference evidence="15 16" key="1">
    <citation type="submission" date="2017-06" db="EMBL/GenBank/DDBJ databases">
        <authorList>
            <consortium name="Pathogen Informatics"/>
        </authorList>
    </citation>
    <scope>NUCLEOTIDE SEQUENCE [LARGE SCALE GENOMIC DNA]</scope>
    <source>
        <strain evidence="15 16">NCTC13161</strain>
    </source>
</reference>
<gene>
    <name evidence="15" type="primary">folP</name>
    <name evidence="15" type="ORF">SAMEA4530655_01446</name>
</gene>
<proteinExistence type="inferred from homology"/>
<protein>
    <recommendedName>
        <fullName evidence="6 12">Dihydropteroate synthase</fullName>
        <shortName evidence="12">DHPS</shortName>
        <ecNumber evidence="5 12">2.5.1.15</ecNumber>
    </recommendedName>
    <alternativeName>
        <fullName evidence="11 12">Dihydropteroate pyrophosphorylase</fullName>
    </alternativeName>
</protein>
<dbReference type="PROSITE" id="PS00792">
    <property type="entry name" value="DHPS_1"/>
    <property type="match status" value="1"/>
</dbReference>
<dbReference type="Proteomes" id="UP000215126">
    <property type="component" value="Chromosome 1"/>
</dbReference>
<dbReference type="PANTHER" id="PTHR20941:SF1">
    <property type="entry name" value="FOLIC ACID SYNTHESIS PROTEIN FOL1"/>
    <property type="match status" value="1"/>
</dbReference>
<comment type="catalytic activity">
    <reaction evidence="1">
        <text>(7,8-dihydropterin-6-yl)methyl diphosphate + 4-aminobenzoate = 7,8-dihydropteroate + diphosphate</text>
        <dbReference type="Rhea" id="RHEA:19949"/>
        <dbReference type="ChEBI" id="CHEBI:17836"/>
        <dbReference type="ChEBI" id="CHEBI:17839"/>
        <dbReference type="ChEBI" id="CHEBI:33019"/>
        <dbReference type="ChEBI" id="CHEBI:72950"/>
        <dbReference type="EC" id="2.5.1.15"/>
    </reaction>
</comment>
<dbReference type="Gene3D" id="3.20.20.20">
    <property type="entry name" value="Dihydropteroate synthase-like"/>
    <property type="match status" value="1"/>
</dbReference>
<organism evidence="15 16">
    <name type="scientific">Pandoraea sputorum</name>
    <dbReference type="NCBI Taxonomy" id="93222"/>
    <lineage>
        <taxon>Bacteria</taxon>
        <taxon>Pseudomonadati</taxon>
        <taxon>Pseudomonadota</taxon>
        <taxon>Betaproteobacteria</taxon>
        <taxon>Burkholderiales</taxon>
        <taxon>Burkholderiaceae</taxon>
        <taxon>Pandoraea</taxon>
    </lineage>
</organism>
<keyword evidence="16" id="KW-1185">Reference proteome</keyword>
<evidence type="ECO:0000256" key="13">
    <source>
        <dbReference type="SAM" id="MobiDB-lite"/>
    </source>
</evidence>
<dbReference type="CDD" id="cd00739">
    <property type="entry name" value="DHPS"/>
    <property type="match status" value="1"/>
</dbReference>
<dbReference type="GO" id="GO:0046654">
    <property type="term" value="P:tetrahydrofolate biosynthetic process"/>
    <property type="evidence" value="ECO:0007669"/>
    <property type="project" value="UniProtKB-UniPathway"/>
</dbReference>
<evidence type="ECO:0000256" key="6">
    <source>
        <dbReference type="ARBA" id="ARBA00016919"/>
    </source>
</evidence>
<dbReference type="NCBIfam" id="TIGR01496">
    <property type="entry name" value="DHPS"/>
    <property type="match status" value="1"/>
</dbReference>
<keyword evidence="7 12" id="KW-0808">Transferase</keyword>
<name>A0A239SD88_9BURK</name>
<dbReference type="EMBL" id="LT906435">
    <property type="protein sequence ID" value="SNU83371.1"/>
    <property type="molecule type" value="Genomic_DNA"/>
</dbReference>
<dbReference type="PANTHER" id="PTHR20941">
    <property type="entry name" value="FOLATE SYNTHESIS PROTEINS"/>
    <property type="match status" value="1"/>
</dbReference>
<comment type="cofactor">
    <cofactor evidence="2 12">
        <name>Mg(2+)</name>
        <dbReference type="ChEBI" id="CHEBI:18420"/>
    </cofactor>
</comment>
<evidence type="ECO:0000256" key="12">
    <source>
        <dbReference type="RuleBase" id="RU361205"/>
    </source>
</evidence>
<dbReference type="PROSITE" id="PS00793">
    <property type="entry name" value="DHPS_2"/>
    <property type="match status" value="1"/>
</dbReference>
<evidence type="ECO:0000256" key="1">
    <source>
        <dbReference type="ARBA" id="ARBA00000012"/>
    </source>
</evidence>
<dbReference type="GO" id="GO:0046656">
    <property type="term" value="P:folic acid biosynthetic process"/>
    <property type="evidence" value="ECO:0007669"/>
    <property type="project" value="UniProtKB-KW"/>
</dbReference>
<dbReference type="AlphaFoldDB" id="A0A239SD88"/>
<evidence type="ECO:0000256" key="3">
    <source>
        <dbReference type="ARBA" id="ARBA00004763"/>
    </source>
</evidence>
<dbReference type="PROSITE" id="PS50972">
    <property type="entry name" value="PTERIN_BINDING"/>
    <property type="match status" value="1"/>
</dbReference>
<dbReference type="STRING" id="93222.NA29_11510"/>
<evidence type="ECO:0000313" key="15">
    <source>
        <dbReference type="EMBL" id="SNU83371.1"/>
    </source>
</evidence>
<dbReference type="Pfam" id="PF00809">
    <property type="entry name" value="Pterin_bind"/>
    <property type="match status" value="1"/>
</dbReference>
<keyword evidence="10 12" id="KW-0289">Folate biosynthesis</keyword>
<keyword evidence="8 12" id="KW-0479">Metal-binding</keyword>
<dbReference type="EC" id="2.5.1.15" evidence="5 12"/>
<evidence type="ECO:0000256" key="7">
    <source>
        <dbReference type="ARBA" id="ARBA00022679"/>
    </source>
</evidence>
<evidence type="ECO:0000256" key="5">
    <source>
        <dbReference type="ARBA" id="ARBA00012458"/>
    </source>
</evidence>
<keyword evidence="9 12" id="KW-0460">Magnesium</keyword>
<comment type="pathway">
    <text evidence="3 12">Cofactor biosynthesis; tetrahydrofolate biosynthesis; 7,8-dihydrofolate from 2-amino-4-hydroxy-6-hydroxymethyl-7,8-dihydropteridine diphosphate and 4-aminobenzoate: step 1/2.</text>
</comment>
<dbReference type="InterPro" id="IPR000489">
    <property type="entry name" value="Pterin-binding_dom"/>
</dbReference>
<dbReference type="SUPFAM" id="SSF51717">
    <property type="entry name" value="Dihydropteroate synthetase-like"/>
    <property type="match status" value="1"/>
</dbReference>
<evidence type="ECO:0000256" key="11">
    <source>
        <dbReference type="ARBA" id="ARBA00030193"/>
    </source>
</evidence>
<comment type="similarity">
    <text evidence="4 12">Belongs to the DHPS family.</text>
</comment>
<dbReference type="InterPro" id="IPR011005">
    <property type="entry name" value="Dihydropteroate_synth-like_sf"/>
</dbReference>
<dbReference type="FunFam" id="3.20.20.20:FF:000006">
    <property type="entry name" value="Dihydropteroate synthase"/>
    <property type="match status" value="1"/>
</dbReference>
<dbReference type="UniPathway" id="UPA00077">
    <property type="reaction ID" value="UER00156"/>
</dbReference>
<dbReference type="GO" id="GO:0046872">
    <property type="term" value="F:metal ion binding"/>
    <property type="evidence" value="ECO:0007669"/>
    <property type="project" value="UniProtKB-KW"/>
</dbReference>
<dbReference type="GO" id="GO:0005829">
    <property type="term" value="C:cytosol"/>
    <property type="evidence" value="ECO:0007669"/>
    <property type="project" value="TreeGrafter"/>
</dbReference>
<evidence type="ECO:0000256" key="8">
    <source>
        <dbReference type="ARBA" id="ARBA00022723"/>
    </source>
</evidence>
<evidence type="ECO:0000256" key="9">
    <source>
        <dbReference type="ARBA" id="ARBA00022842"/>
    </source>
</evidence>
<comment type="function">
    <text evidence="12">Catalyzes the condensation of para-aminobenzoate (pABA) with 6-hydroxymethyl-7,8-dihydropterin diphosphate (DHPt-PP) to form 7,8-dihydropteroate (H2Pte), the immediate precursor of folate derivatives.</text>
</comment>
<evidence type="ECO:0000259" key="14">
    <source>
        <dbReference type="PROSITE" id="PS50972"/>
    </source>
</evidence>
<evidence type="ECO:0000256" key="10">
    <source>
        <dbReference type="ARBA" id="ARBA00022909"/>
    </source>
</evidence>
<evidence type="ECO:0000313" key="16">
    <source>
        <dbReference type="Proteomes" id="UP000215126"/>
    </source>
</evidence>
<dbReference type="GO" id="GO:0004156">
    <property type="term" value="F:dihydropteroate synthase activity"/>
    <property type="evidence" value="ECO:0007669"/>
    <property type="project" value="UniProtKB-EC"/>
</dbReference>
<feature type="compositionally biased region" description="Low complexity" evidence="13">
    <location>
        <begin position="1"/>
        <end position="18"/>
    </location>
</feature>
<accession>A0A239SD88</accession>
<dbReference type="InterPro" id="IPR006390">
    <property type="entry name" value="DHP_synth_dom"/>
</dbReference>
<dbReference type="InterPro" id="IPR045031">
    <property type="entry name" value="DHP_synth-like"/>
</dbReference>
<evidence type="ECO:0000256" key="2">
    <source>
        <dbReference type="ARBA" id="ARBA00001946"/>
    </source>
</evidence>
<feature type="domain" description="Pterin-binding" evidence="14">
    <location>
        <begin position="59"/>
        <end position="311"/>
    </location>
</feature>
<feature type="region of interest" description="Disordered" evidence="13">
    <location>
        <begin position="1"/>
        <end position="26"/>
    </location>
</feature>